<sequence>MILEEKMTPHDLNPRTFRPGQQGPSSATMVEEEPSSPGASPDGWTDDPQSRGRIVEAIAMLESAATAMGAAALTPADLRSARQTNQLLAEAAGHEVPGRVVELIGEFHRQLYARCANSRLIELIGEEMTLLRAVEHDPVRLSPARLRGIVEEHEQLVDLIATDPTAPTIRYVLRAHRERVCYL</sequence>
<dbReference type="InterPro" id="IPR011711">
    <property type="entry name" value="GntR_C"/>
</dbReference>
<feature type="domain" description="GntR C-terminal" evidence="5">
    <location>
        <begin position="54"/>
        <end position="162"/>
    </location>
</feature>
<evidence type="ECO:0000256" key="3">
    <source>
        <dbReference type="ARBA" id="ARBA00023163"/>
    </source>
</evidence>
<evidence type="ECO:0000313" key="6">
    <source>
        <dbReference type="EMBL" id="BCB76588.1"/>
    </source>
</evidence>
<accession>A0A6F8XS62</accession>
<dbReference type="KEGG" id="pfla:Pflav_029980"/>
<feature type="region of interest" description="Disordered" evidence="4">
    <location>
        <begin position="1"/>
        <end position="49"/>
    </location>
</feature>
<reference evidence="6 7" key="2">
    <citation type="submission" date="2020-03" db="EMBL/GenBank/DDBJ databases">
        <authorList>
            <person name="Ichikawa N."/>
            <person name="Kimura A."/>
            <person name="Kitahashi Y."/>
            <person name="Uohara A."/>
        </authorList>
    </citation>
    <scope>NUCLEOTIDE SEQUENCE [LARGE SCALE GENOMIC DNA]</scope>
    <source>
        <strain evidence="6 7">NBRC 107702</strain>
    </source>
</reference>
<reference evidence="6 7" key="1">
    <citation type="submission" date="2020-03" db="EMBL/GenBank/DDBJ databases">
        <title>Whole genome shotgun sequence of Phytohabitans flavus NBRC 107702.</title>
        <authorList>
            <person name="Komaki H."/>
            <person name="Tamura T."/>
        </authorList>
    </citation>
    <scope>NUCLEOTIDE SEQUENCE [LARGE SCALE GENOMIC DNA]</scope>
    <source>
        <strain evidence="6 7">NBRC 107702</strain>
    </source>
</reference>
<evidence type="ECO:0000256" key="2">
    <source>
        <dbReference type="ARBA" id="ARBA00023125"/>
    </source>
</evidence>
<gene>
    <name evidence="6" type="ORF">Pflav_029980</name>
</gene>
<dbReference type="Proteomes" id="UP000502508">
    <property type="component" value="Chromosome"/>
</dbReference>
<dbReference type="InterPro" id="IPR008920">
    <property type="entry name" value="TF_FadR/GntR_C"/>
</dbReference>
<proteinExistence type="predicted"/>
<keyword evidence="7" id="KW-1185">Reference proteome</keyword>
<name>A0A6F8XS62_9ACTN</name>
<dbReference type="AlphaFoldDB" id="A0A6F8XS62"/>
<evidence type="ECO:0000259" key="5">
    <source>
        <dbReference type="Pfam" id="PF07729"/>
    </source>
</evidence>
<dbReference type="GO" id="GO:0003677">
    <property type="term" value="F:DNA binding"/>
    <property type="evidence" value="ECO:0007669"/>
    <property type="project" value="UniProtKB-KW"/>
</dbReference>
<evidence type="ECO:0000313" key="7">
    <source>
        <dbReference type="Proteomes" id="UP000502508"/>
    </source>
</evidence>
<keyword evidence="3" id="KW-0804">Transcription</keyword>
<keyword evidence="1" id="KW-0805">Transcription regulation</keyword>
<organism evidence="6 7">
    <name type="scientific">Phytohabitans flavus</name>
    <dbReference type="NCBI Taxonomy" id="1076124"/>
    <lineage>
        <taxon>Bacteria</taxon>
        <taxon>Bacillati</taxon>
        <taxon>Actinomycetota</taxon>
        <taxon>Actinomycetes</taxon>
        <taxon>Micromonosporales</taxon>
        <taxon>Micromonosporaceae</taxon>
    </lineage>
</organism>
<feature type="compositionally biased region" description="Basic and acidic residues" evidence="4">
    <location>
        <begin position="1"/>
        <end position="13"/>
    </location>
</feature>
<keyword evidence="2" id="KW-0238">DNA-binding</keyword>
<dbReference type="EMBL" id="AP022870">
    <property type="protein sequence ID" value="BCB76588.1"/>
    <property type="molecule type" value="Genomic_DNA"/>
</dbReference>
<evidence type="ECO:0000256" key="1">
    <source>
        <dbReference type="ARBA" id="ARBA00023015"/>
    </source>
</evidence>
<dbReference type="Pfam" id="PF07729">
    <property type="entry name" value="FCD"/>
    <property type="match status" value="1"/>
</dbReference>
<protein>
    <recommendedName>
        <fullName evidence="5">GntR C-terminal domain-containing protein</fullName>
    </recommendedName>
</protein>
<dbReference type="SUPFAM" id="SSF48008">
    <property type="entry name" value="GntR ligand-binding domain-like"/>
    <property type="match status" value="1"/>
</dbReference>
<evidence type="ECO:0000256" key="4">
    <source>
        <dbReference type="SAM" id="MobiDB-lite"/>
    </source>
</evidence>
<dbReference type="Gene3D" id="1.20.120.530">
    <property type="entry name" value="GntR ligand-binding domain-like"/>
    <property type="match status" value="1"/>
</dbReference>